<dbReference type="Proteomes" id="UP000085678">
    <property type="component" value="Unplaced"/>
</dbReference>
<feature type="repeat" description="TPR" evidence="1">
    <location>
        <begin position="903"/>
        <end position="936"/>
    </location>
</feature>
<sequence>MAEKLLGQTEMDNSEKERLIEEHAQRIIKEYISTHKQDIETDIFYKKRADRLRDFYLDETVEEEEGLGPKAHSTSCLLPGPQGFQPLLYTSTPVYKDKKGKHKHHKEHEEEPPEDTSTEKPEEDDSGQYKPPRWTVREGSTASWVEEANKKMHRLNVKEAEKLYEDAVLKCQDILKQSSLDGEEEKEQTKTLVLALMGLAEVYCKNCRSTHKSLPWYQLSQLKALSLYRKAFSNCHDILKTELDDEFQKWFEAQMEMANMKVKNQHELLAKNLYEIITKPEKRRFHRASRGTVRDTPVIIENITSIQKYCIKELIGRFLPENEAEVEFLKDLTIDENQVLLGSVSEALEMVDGLFPLSQGEADDVFDENVKVLRRRTLSGGIPSHEYESIFPSQGDRASTPSFSSSDSDGTLTPPEGKLSTSLHTLESYGAVTIKSVFLSLADTIVRLADILYMRKQPVNAKLLYSHAYELYQDVLPENAKNSTIAYLLSNLGKIHTQLNNIPSGLFHLQRGLEMLQSIYPDRPNVSVANTLFELGNAYLKHVMKDESIFDHVCLAMRNELHNELRQDILSSDIPPPPEGQTDNDDSKSEESESDKHAIDLSQPVSYFKQALDVLQMLQDSDGVGAPGSVFGRAHVKLGDCTFISGNYEESMAHFEKAKEIFQHCKGEDVYEDNTHSICMLGALNFFLHNYTQAITMYQCAYLLYFRGTRSVRPATYDSAFMFSLWGMTCLVTRNYDKCISWCNQALDIYKTLYGVSITQLESNKVWVICETLYSLGLSYLKIEQFEKALDNIDLAYTYLNRVTCADAKQLVRVLKALGDCYNAKEEHENALMYYNKALELAGPIEGSSPAREITAQILQNQLLSNSANVHTTMRQYNRTSEYLQKAKSIEKTLKEDIEADMVGLMHQLGQIHTVLGDIDKAIEAYQESLDAYKQMYVTIGPEMAVTLGNMASVMTYKAQSLLNETERMNLLQVANSHFQQAVDLEYNARVYVDYATFLLSQKDYAEAAELLIDVLLQPDDSEVVFGKVEQFTLPVNLQMEIAVQDEVILPMTVYSKYLSIICYRHIGLWNDATDCLISLLNEVYLSNSSCQFAVLGYAMMELGLFLEAADVFLKASTMQPLSELSAGNRLFCIYAEVCVTLSKGFVNLLEYVDRHMTIPKSKFKKVEDVDANEGVQLGKTFPEAAGPKSKQRAFTKNFSKQEKRPYRTKPSASRARAVNSEETYSTPLQDKFSELQEKYARSDVLQRIRELQMMDNARKHQTATFIDEVEHSEEKPAVLIGREPSADESEGVEKESWEGVWERPIGEMSEYEEETWENSTEGNARNISVNKLVPGEKTEEKEENEVETWEETVIVKPSIVIDYKMPNQRTSYNSYEVTEFPSEGPSSSEYQIENNVADQKEEDELIFETWEEETPVESSAFTTASTLENESVDKEEETVEMWEEIVPAPEEKLSSSSPSSVSEEEYTIFEEVFNPDTGHWERVAVASVTTSPQKGEEENDQYEKEESVQYEEEYDAQLGRWVQKQIITITDRDSTPTRDTSPGSDVTVTAEEMEEFYDPKTGKWCKRTKYQTPIDSTWDNDNSPRGGTWRHERIADANQISQSTELGQRTFHKTIAEGKAFDYRPVKQNLTPVFNIEANQQQHDEVEEFEEMYEEVFDPVTRKWIRKTLSPPSQVAPLTETNNNMANGHRENYFYSNRETINNWKNRDEDEENYYEDDSGFEEVYDEKTGQWIRTSLGH</sequence>
<keyword evidence="1" id="KW-0802">TPR repeat</keyword>
<evidence type="ECO:0000256" key="1">
    <source>
        <dbReference type="PROSITE-ProRule" id="PRU00339"/>
    </source>
</evidence>
<evidence type="ECO:0000259" key="3">
    <source>
        <dbReference type="Pfam" id="PF10602"/>
    </source>
</evidence>
<feature type="region of interest" description="Disordered" evidence="2">
    <location>
        <begin position="97"/>
        <end position="134"/>
    </location>
</feature>
<evidence type="ECO:0000256" key="2">
    <source>
        <dbReference type="SAM" id="MobiDB-lite"/>
    </source>
</evidence>
<feature type="region of interest" description="Disordered" evidence="2">
    <location>
        <begin position="1284"/>
        <end position="1347"/>
    </location>
</feature>
<gene>
    <name evidence="5" type="primary">LOC106151951</name>
</gene>
<dbReference type="PANTHER" id="PTHR19959:SF119">
    <property type="entry name" value="FUNGAL LIPASE-LIKE DOMAIN-CONTAINING PROTEIN"/>
    <property type="match status" value="1"/>
</dbReference>
<feature type="region of interest" description="Disordered" evidence="2">
    <location>
        <begin position="1412"/>
        <end position="1439"/>
    </location>
</feature>
<dbReference type="SUPFAM" id="SSF48452">
    <property type="entry name" value="TPR-like"/>
    <property type="match status" value="4"/>
</dbReference>
<accession>A0A1S3H3Y5</accession>
<feature type="compositionally biased region" description="Polar residues" evidence="2">
    <location>
        <begin position="1417"/>
        <end position="1430"/>
    </location>
</feature>
<reference evidence="5" key="1">
    <citation type="submission" date="2025-08" db="UniProtKB">
        <authorList>
            <consortium name="RefSeq"/>
        </authorList>
    </citation>
    <scope>IDENTIFICATION</scope>
    <source>
        <tissue evidence="5">Gonads</tissue>
    </source>
</reference>
<dbReference type="PROSITE" id="PS50005">
    <property type="entry name" value="TPR"/>
    <property type="match status" value="2"/>
</dbReference>
<dbReference type="Pfam" id="PF13424">
    <property type="entry name" value="TPR_12"/>
    <property type="match status" value="1"/>
</dbReference>
<dbReference type="GeneID" id="106151951"/>
<feature type="repeat" description="TPR" evidence="1">
    <location>
        <begin position="812"/>
        <end position="845"/>
    </location>
</feature>
<dbReference type="PANTHER" id="PTHR19959">
    <property type="entry name" value="KINESIN LIGHT CHAIN"/>
    <property type="match status" value="1"/>
</dbReference>
<dbReference type="OrthoDB" id="1658288at2759"/>
<protein>
    <submittedName>
        <fullName evidence="5">Uncharacterized protein LOC106151951 isoform X1</fullName>
    </submittedName>
</protein>
<evidence type="ECO:0000313" key="4">
    <source>
        <dbReference type="Proteomes" id="UP000085678"/>
    </source>
</evidence>
<feature type="domain" description="26S proteasome regulatory subunit Rpn7 N-terminal" evidence="3">
    <location>
        <begin position="888"/>
        <end position="1023"/>
    </location>
</feature>
<dbReference type="InterPro" id="IPR045135">
    <property type="entry name" value="Rpn7_N"/>
</dbReference>
<dbReference type="InterPro" id="IPR011990">
    <property type="entry name" value="TPR-like_helical_dom_sf"/>
</dbReference>
<organism evidence="4 5">
    <name type="scientific">Lingula anatina</name>
    <name type="common">Brachiopod</name>
    <name type="synonym">Lingula unguis</name>
    <dbReference type="NCBI Taxonomy" id="7574"/>
    <lineage>
        <taxon>Eukaryota</taxon>
        <taxon>Metazoa</taxon>
        <taxon>Spiralia</taxon>
        <taxon>Lophotrochozoa</taxon>
        <taxon>Brachiopoda</taxon>
        <taxon>Linguliformea</taxon>
        <taxon>Lingulata</taxon>
        <taxon>Lingulida</taxon>
        <taxon>Linguloidea</taxon>
        <taxon>Lingulidae</taxon>
        <taxon>Lingula</taxon>
    </lineage>
</organism>
<feature type="compositionally biased region" description="Basic and acidic residues" evidence="2">
    <location>
        <begin position="1292"/>
        <end position="1306"/>
    </location>
</feature>
<name>A0A1S3H3Y5_LINAN</name>
<dbReference type="RefSeq" id="XP_013380850.1">
    <property type="nucleotide sequence ID" value="XM_013525396.1"/>
</dbReference>
<dbReference type="Gene3D" id="1.25.40.10">
    <property type="entry name" value="Tetratricopeptide repeat domain"/>
    <property type="match status" value="5"/>
</dbReference>
<evidence type="ECO:0000313" key="5">
    <source>
        <dbReference type="RefSeq" id="XP_013380850.1"/>
    </source>
</evidence>
<feature type="compositionally biased region" description="Low complexity" evidence="2">
    <location>
        <begin position="399"/>
        <end position="408"/>
    </location>
</feature>
<dbReference type="SMART" id="SM00028">
    <property type="entry name" value="TPR"/>
    <property type="match status" value="9"/>
</dbReference>
<feature type="compositionally biased region" description="Basic and acidic residues" evidence="2">
    <location>
        <begin position="585"/>
        <end position="597"/>
    </location>
</feature>
<feature type="region of interest" description="Disordered" evidence="2">
    <location>
        <begin position="570"/>
        <end position="597"/>
    </location>
</feature>
<feature type="compositionally biased region" description="Acidic residues" evidence="2">
    <location>
        <begin position="110"/>
        <end position="126"/>
    </location>
</feature>
<keyword evidence="4" id="KW-1185">Reference proteome</keyword>
<dbReference type="InParanoid" id="A0A1S3H3Y5"/>
<feature type="region of interest" description="Disordered" evidence="2">
    <location>
        <begin position="1181"/>
        <end position="1226"/>
    </location>
</feature>
<dbReference type="Pfam" id="PF10602">
    <property type="entry name" value="RPN7"/>
    <property type="match status" value="1"/>
</dbReference>
<feature type="region of interest" description="Disordered" evidence="2">
    <location>
        <begin position="385"/>
        <end position="419"/>
    </location>
</feature>
<proteinExistence type="predicted"/>
<feature type="region of interest" description="Disordered" evidence="2">
    <location>
        <begin position="1489"/>
        <end position="1512"/>
    </location>
</feature>
<dbReference type="InterPro" id="IPR019734">
    <property type="entry name" value="TPR_rpt"/>
</dbReference>
<dbReference type="KEGG" id="lak:106151951"/>